<dbReference type="Proteomes" id="UP000289555">
    <property type="component" value="Chromosome"/>
</dbReference>
<name>A0ABM7GRB7_9GAMM</name>
<protein>
    <submittedName>
        <fullName evidence="1">Uncharacterized protein</fullName>
    </submittedName>
</protein>
<sequence>MINNQGRFRINDIGTDIHRSAREYYRTINDDFTSARGETLTESCFKRGDWNTEVYTRTTLSCTTDHFIVHAQLDAYENEYRVFLKTGKVL</sequence>
<accession>A0ABM7GRB7</accession>
<gene>
    <name evidence="1" type="ORF">HORIV_56900</name>
</gene>
<evidence type="ECO:0000313" key="1">
    <source>
        <dbReference type="EMBL" id="BBI53269.1"/>
    </source>
</evidence>
<reference evidence="2" key="1">
    <citation type="journal article" date="2019" name="Microbiol. Resour. Announc.">
        <title>Complete Genome Sequence of Halomonas olivaria, a Moderately Halophilic Bacterium Isolated from Olive Processing Effluents, Obtained by Nanopore Sequencing.</title>
        <authorList>
            <person name="Nagata S."/>
            <person name="Ii K.M."/>
            <person name="Tsukimi T."/>
            <person name="Miura M.C."/>
            <person name="Galipon J."/>
            <person name="Arakawa K."/>
        </authorList>
    </citation>
    <scope>NUCLEOTIDE SEQUENCE [LARGE SCALE GENOMIC DNA]</scope>
    <source>
        <strain evidence="2">TYRC17</strain>
    </source>
</reference>
<dbReference type="EMBL" id="AP019416">
    <property type="protein sequence ID" value="BBI53269.1"/>
    <property type="molecule type" value="Genomic_DNA"/>
</dbReference>
<proteinExistence type="predicted"/>
<keyword evidence="2" id="KW-1185">Reference proteome</keyword>
<evidence type="ECO:0000313" key="2">
    <source>
        <dbReference type="Proteomes" id="UP000289555"/>
    </source>
</evidence>
<organism evidence="1 2">
    <name type="scientific">Vreelandella olivaria</name>
    <dbReference type="NCBI Taxonomy" id="390919"/>
    <lineage>
        <taxon>Bacteria</taxon>
        <taxon>Pseudomonadati</taxon>
        <taxon>Pseudomonadota</taxon>
        <taxon>Gammaproteobacteria</taxon>
        <taxon>Oceanospirillales</taxon>
        <taxon>Halomonadaceae</taxon>
        <taxon>Vreelandella</taxon>
    </lineage>
</organism>